<sequence length="190" mass="21804">MTATYREVPLDEEMLDAALARAESLPVFEGSHRQLQANIVGSIGEVVFESFLSRNNIPFEDRRENTDLDYIVGNGITLDLKTKDRTVKPKIFYDNSVPLYNHEHQRPDFYYFISLLRDPSFGDEDIRRFKTAFLVGGIDIGTLDRDGKKWEAGETDPSNGTTFWTACINVSMEQLYSNTEMLKIFMEGKR</sequence>
<dbReference type="AlphaFoldDB" id="A0A154L3E9"/>
<comment type="caution">
    <text evidence="1">The sequence shown here is derived from an EMBL/GenBank/DDBJ whole genome shotgun (WGS) entry which is preliminary data.</text>
</comment>
<evidence type="ECO:0000313" key="1">
    <source>
        <dbReference type="EMBL" id="KZB63131.1"/>
    </source>
</evidence>
<accession>A0A154L3E9</accession>
<evidence type="ECO:0000313" key="2">
    <source>
        <dbReference type="Proteomes" id="UP000076335"/>
    </source>
</evidence>
<dbReference type="RefSeq" id="WP_062952295.1">
    <property type="nucleotide sequence ID" value="NZ_LPVY01000019.1"/>
</dbReference>
<protein>
    <submittedName>
        <fullName evidence="1">Uncharacterized protein</fullName>
    </submittedName>
</protein>
<reference evidence="1 2" key="1">
    <citation type="submission" date="2015-12" db="EMBL/GenBank/DDBJ databases">
        <title>Genome sequence of Thalassospira lucentensis MCCC 1A02072.</title>
        <authorList>
            <person name="Lu L."/>
            <person name="Lai Q."/>
            <person name="Shao Z."/>
            <person name="Qian P."/>
        </authorList>
    </citation>
    <scope>NUCLEOTIDE SEQUENCE [LARGE SCALE GENOMIC DNA]</scope>
    <source>
        <strain evidence="1 2">MCCC 1A02072</strain>
    </source>
</reference>
<dbReference type="Proteomes" id="UP000076335">
    <property type="component" value="Unassembled WGS sequence"/>
</dbReference>
<gene>
    <name evidence="1" type="ORF">AUP42_01685</name>
</gene>
<dbReference type="EMBL" id="LPVY01000019">
    <property type="protein sequence ID" value="KZB63131.1"/>
    <property type="molecule type" value="Genomic_DNA"/>
</dbReference>
<name>A0A154L3E9_9PROT</name>
<proteinExistence type="predicted"/>
<dbReference type="OrthoDB" id="7826720at2"/>
<organism evidence="1 2">
    <name type="scientific">Thalassospira lucentensis</name>
    <dbReference type="NCBI Taxonomy" id="168935"/>
    <lineage>
        <taxon>Bacteria</taxon>
        <taxon>Pseudomonadati</taxon>
        <taxon>Pseudomonadota</taxon>
        <taxon>Alphaproteobacteria</taxon>
        <taxon>Rhodospirillales</taxon>
        <taxon>Thalassospiraceae</taxon>
        <taxon>Thalassospira</taxon>
    </lineage>
</organism>